<comment type="caution">
    <text evidence="1">The sequence shown here is derived from an EMBL/GenBank/DDBJ whole genome shotgun (WGS) entry which is preliminary data.</text>
</comment>
<accession>A0A9X2BC96</accession>
<dbReference type="SUPFAM" id="SSF53300">
    <property type="entry name" value="vWA-like"/>
    <property type="match status" value="1"/>
</dbReference>
<protein>
    <submittedName>
        <fullName evidence="1">VWA domain-containing protein</fullName>
    </submittedName>
</protein>
<dbReference type="InterPro" id="IPR036465">
    <property type="entry name" value="vWFA_dom_sf"/>
</dbReference>
<organism evidence="1 2">
    <name type="scientific">Fictibacillus marinisediminis</name>
    <dbReference type="NCBI Taxonomy" id="2878389"/>
    <lineage>
        <taxon>Bacteria</taxon>
        <taxon>Bacillati</taxon>
        <taxon>Bacillota</taxon>
        <taxon>Bacilli</taxon>
        <taxon>Bacillales</taxon>
        <taxon>Fictibacillaceae</taxon>
        <taxon>Fictibacillus</taxon>
    </lineage>
</organism>
<sequence>MNHNKTEIIFLLDRSGSMAGLEEETIGGFNRLIEKQYRPEGETEITAILFDDQYEVVWTGKNAREVRLSDKEYFVRGCTALLDAIGKAIVDTGHRLAMTDENERPGKVIFIVTTDGMENASTEFTYPKIKGLIKHQQEKYSWEFIFMGANIDAVEEADSLGISVDNAYNFEASSHGVEEMYAVMCEAVAEKRGK</sequence>
<keyword evidence="2" id="KW-1185">Reference proteome</keyword>
<name>A0A9X2BC96_9BACL</name>
<dbReference type="RefSeq" id="WP_248251338.1">
    <property type="nucleotide sequence ID" value="NZ_JAIWJX010000002.1"/>
</dbReference>
<dbReference type="Gene3D" id="3.40.50.410">
    <property type="entry name" value="von Willebrand factor, type A domain"/>
    <property type="match status" value="1"/>
</dbReference>
<evidence type="ECO:0000313" key="1">
    <source>
        <dbReference type="EMBL" id="MCK6255520.1"/>
    </source>
</evidence>
<evidence type="ECO:0000313" key="2">
    <source>
        <dbReference type="Proteomes" id="UP001139011"/>
    </source>
</evidence>
<dbReference type="AlphaFoldDB" id="A0A9X2BC96"/>
<proteinExistence type="predicted"/>
<gene>
    <name evidence="1" type="ORF">LCY76_02640</name>
</gene>
<dbReference type="Proteomes" id="UP001139011">
    <property type="component" value="Unassembled WGS sequence"/>
</dbReference>
<reference evidence="1" key="1">
    <citation type="submission" date="2021-09" db="EMBL/GenBank/DDBJ databases">
        <title>Genome analysis of Fictibacillus sp. KIGAM418 isolated from marine sediment.</title>
        <authorList>
            <person name="Seo M.-J."/>
            <person name="Cho E.-S."/>
            <person name="Hwang C.Y."/>
        </authorList>
    </citation>
    <scope>NUCLEOTIDE SEQUENCE</scope>
    <source>
        <strain evidence="1">KIGAM418</strain>
    </source>
</reference>
<dbReference type="EMBL" id="JAIWJX010000002">
    <property type="protein sequence ID" value="MCK6255520.1"/>
    <property type="molecule type" value="Genomic_DNA"/>
</dbReference>